<evidence type="ECO:0000256" key="2">
    <source>
        <dbReference type="SAM" id="MobiDB-lite"/>
    </source>
</evidence>
<evidence type="ECO:0000259" key="3">
    <source>
        <dbReference type="Pfam" id="PF25874"/>
    </source>
</evidence>
<feature type="compositionally biased region" description="Low complexity" evidence="2">
    <location>
        <begin position="561"/>
        <end position="578"/>
    </location>
</feature>
<organism evidence="4 5">
    <name type="scientific">Ficus carica</name>
    <name type="common">Common fig</name>
    <dbReference type="NCBI Taxonomy" id="3494"/>
    <lineage>
        <taxon>Eukaryota</taxon>
        <taxon>Viridiplantae</taxon>
        <taxon>Streptophyta</taxon>
        <taxon>Embryophyta</taxon>
        <taxon>Tracheophyta</taxon>
        <taxon>Spermatophyta</taxon>
        <taxon>Magnoliopsida</taxon>
        <taxon>eudicotyledons</taxon>
        <taxon>Gunneridae</taxon>
        <taxon>Pentapetalae</taxon>
        <taxon>rosids</taxon>
        <taxon>fabids</taxon>
        <taxon>Rosales</taxon>
        <taxon>Moraceae</taxon>
        <taxon>Ficeae</taxon>
        <taxon>Ficus</taxon>
    </lineage>
</organism>
<feature type="coiled-coil region" evidence="1">
    <location>
        <begin position="351"/>
        <end position="386"/>
    </location>
</feature>
<keyword evidence="5" id="KW-1185">Reference proteome</keyword>
<name>A0AA88ABW3_FICCA</name>
<dbReference type="Proteomes" id="UP001187192">
    <property type="component" value="Unassembled WGS sequence"/>
</dbReference>
<dbReference type="GO" id="GO:0007131">
    <property type="term" value="P:reciprocal meiotic recombination"/>
    <property type="evidence" value="ECO:0007669"/>
    <property type="project" value="InterPro"/>
</dbReference>
<keyword evidence="1" id="KW-0175">Coiled coil</keyword>
<feature type="compositionally biased region" description="Basic and acidic residues" evidence="2">
    <location>
        <begin position="481"/>
        <end position="514"/>
    </location>
</feature>
<comment type="caution">
    <text evidence="4">The sequence shown here is derived from an EMBL/GenBank/DDBJ whole genome shotgun (WGS) entry which is preliminary data.</text>
</comment>
<feature type="compositionally biased region" description="Basic residues" evidence="2">
    <location>
        <begin position="184"/>
        <end position="204"/>
    </location>
</feature>
<dbReference type="GO" id="GO:0051177">
    <property type="term" value="P:meiotic sister chromatid cohesion"/>
    <property type="evidence" value="ECO:0007669"/>
    <property type="project" value="InterPro"/>
</dbReference>
<evidence type="ECO:0000256" key="1">
    <source>
        <dbReference type="SAM" id="Coils"/>
    </source>
</evidence>
<dbReference type="EMBL" id="BTGU01000012">
    <property type="protein sequence ID" value="GMN41026.1"/>
    <property type="molecule type" value="Genomic_DNA"/>
</dbReference>
<proteinExistence type="predicted"/>
<evidence type="ECO:0000313" key="5">
    <source>
        <dbReference type="Proteomes" id="UP001187192"/>
    </source>
</evidence>
<feature type="region of interest" description="Disordered" evidence="2">
    <location>
        <begin position="561"/>
        <end position="605"/>
    </location>
</feature>
<sequence length="743" mass="83034">MYLTKQGQRAQSPSLARHALASSEALEDHIKVGSFYEVDHSKLPPKSPEQLYSIRVVMVSEKTASNASLRFPSVHSLRTHFSDRNYGKPEAKKLPALDEKYVMGSDMAAEVLFRRVPTQEISEGGNLWSFWASPALVPERNGVTDAVSKKGSCWSELKFTGLVQWGKRRQVRFLNRHDEYKLASRRSSKRKLHGKNSKTQNLKRARSDQKQMQKVNSKSQKKPLKNSIERWSAARYKLAEENMLKIMKAKGAVFGNPILRPALRSEARRLIGDTGLLDHLLKHMAGKVAPGGADRFRRRHNSDGAMEYWIENADLVNIRRQAGVQDPYWTPPPGWKPGDNPTQDPVCASEIKALKEEIVKMKKKNIQELKQLREELTAKMKKDKEELFFKKSVEDLTVVTNPNTKLTTVGQFDPEEFLQQMKKMHEELVNKKAKAEEQLMGFSEYLNKLEEQVRMFNSRGGTLSEPEPLSLIAPPTSPSDSETRERKDMGSKKNKSGDQKGDKPATTEMKEDKAAKIQRLKSGFTICKPHGTFLWPNMATFPPVAAGAVVHPDVLDPDSLVVPTPPSVSSSTTTTTTSAPPPPPQHHHHLNPPSPVKPLAEKRPVRSATLCTVSKLCSSSRSSSLPTPPKSPNSLTLSSSIKTATSLINLNETPDDQNCTDDGICGTLPLRRRPSNLVPSENKREAGAEGEENGMSYYEYEQQQQKMQKECSSTCSLRVAQMGQSNWLALARQDPASNNSKES</sequence>
<feature type="region of interest" description="Disordered" evidence="2">
    <location>
        <begin position="670"/>
        <end position="694"/>
    </location>
</feature>
<gene>
    <name evidence="4" type="ORF">TIFTF001_010252</name>
</gene>
<feature type="region of interest" description="Disordered" evidence="2">
    <location>
        <begin position="459"/>
        <end position="514"/>
    </location>
</feature>
<dbReference type="PANTHER" id="PTHR46740:SF2">
    <property type="entry name" value="PROTEIN DYAD"/>
    <property type="match status" value="1"/>
</dbReference>
<evidence type="ECO:0000313" key="4">
    <source>
        <dbReference type="EMBL" id="GMN41026.1"/>
    </source>
</evidence>
<accession>A0AA88ABW3</accession>
<feature type="region of interest" description="Disordered" evidence="2">
    <location>
        <begin position="618"/>
        <end position="638"/>
    </location>
</feature>
<reference evidence="4" key="1">
    <citation type="submission" date="2023-07" db="EMBL/GenBank/DDBJ databases">
        <title>draft genome sequence of fig (Ficus carica).</title>
        <authorList>
            <person name="Takahashi T."/>
            <person name="Nishimura K."/>
        </authorList>
    </citation>
    <scope>NUCLEOTIDE SEQUENCE</scope>
</reference>
<feature type="coiled-coil region" evidence="1">
    <location>
        <begin position="418"/>
        <end position="452"/>
    </location>
</feature>
<dbReference type="PANTHER" id="PTHR46740">
    <property type="entry name" value="PROTEIN DYAD"/>
    <property type="match status" value="1"/>
</dbReference>
<dbReference type="AlphaFoldDB" id="A0AA88ABW3"/>
<dbReference type="InterPro" id="IPR059080">
    <property type="entry name" value="WHD_PTC1"/>
</dbReference>
<protein>
    <recommendedName>
        <fullName evidence="3">PTC1-like winged helix-turn-helix domain-containing protein</fullName>
    </recommendedName>
</protein>
<dbReference type="InterPro" id="IPR044221">
    <property type="entry name" value="DYAD/AMEIOTIC1"/>
</dbReference>
<dbReference type="Pfam" id="PF25874">
    <property type="entry name" value="WHD_plant_repro"/>
    <property type="match status" value="1"/>
</dbReference>
<feature type="region of interest" description="Disordered" evidence="2">
    <location>
        <begin position="184"/>
        <end position="225"/>
    </location>
</feature>
<feature type="domain" description="PTC1-like winged helix-turn-helix" evidence="3">
    <location>
        <begin position="230"/>
        <end position="312"/>
    </location>
</feature>